<dbReference type="InterPro" id="IPR032675">
    <property type="entry name" value="LRR_dom_sf"/>
</dbReference>
<dbReference type="Gene3D" id="3.80.10.10">
    <property type="entry name" value="Ribonuclease Inhibitor"/>
    <property type="match status" value="1"/>
</dbReference>
<dbReference type="OrthoDB" id="1896560at2759"/>
<dbReference type="SUPFAM" id="SSF52058">
    <property type="entry name" value="L domain-like"/>
    <property type="match status" value="1"/>
</dbReference>
<evidence type="ECO:0000313" key="3">
    <source>
        <dbReference type="Proteomes" id="UP000295252"/>
    </source>
</evidence>
<sequence>MHRISALTQDFYGDSRWHIPEGEVFNRLEELSIIDCSKLIGELPQQLSSLQSLEISGCSNLVTLPLQLNQLSRLEKLTIDDCESLLPLRVSRLPSSLKSLECYNYNLELESESLEEDGTLEYLRLENCDSLKVEWLASFPKLKGLSIIDCKSIEVLSIPAASGIVSKNCPEIECFREWGLPSSLQSLKILRCKKLTSRRREWGLEKLPCLTDLWIVGIKDGVESFPEEDWQLPCTLEALLLQSLQNLKVLNYSGLRHLISLQHLVIGFCHRLQSLPEEGLPASLTTLDISDCPMLKPRLEWDKGQDWPKIAHIPCLVIDDELVP</sequence>
<dbReference type="OMA" id="RYLEVEC"/>
<keyword evidence="1" id="KW-0611">Plant defense</keyword>
<organism evidence="2 3">
    <name type="scientific">Coffea canephora</name>
    <name type="common">Robusta coffee</name>
    <dbReference type="NCBI Taxonomy" id="49390"/>
    <lineage>
        <taxon>Eukaryota</taxon>
        <taxon>Viridiplantae</taxon>
        <taxon>Streptophyta</taxon>
        <taxon>Embryophyta</taxon>
        <taxon>Tracheophyta</taxon>
        <taxon>Spermatophyta</taxon>
        <taxon>Magnoliopsida</taxon>
        <taxon>eudicotyledons</taxon>
        <taxon>Gunneridae</taxon>
        <taxon>Pentapetalae</taxon>
        <taxon>asterids</taxon>
        <taxon>lamiids</taxon>
        <taxon>Gentianales</taxon>
        <taxon>Rubiaceae</taxon>
        <taxon>Ixoroideae</taxon>
        <taxon>Gardenieae complex</taxon>
        <taxon>Bertiereae - Coffeeae clade</taxon>
        <taxon>Coffeeae</taxon>
        <taxon>Coffea</taxon>
    </lineage>
</organism>
<keyword evidence="3" id="KW-1185">Reference proteome</keyword>
<proteinExistence type="predicted"/>
<evidence type="ECO:0000313" key="2">
    <source>
        <dbReference type="EMBL" id="CDP21656.1"/>
    </source>
</evidence>
<dbReference type="InParanoid" id="A0A068VLT2"/>
<gene>
    <name evidence="2" type="ORF">GSCOC_T00007719001</name>
</gene>
<reference evidence="3" key="1">
    <citation type="journal article" date="2014" name="Science">
        <title>The coffee genome provides insight into the convergent evolution of caffeine biosynthesis.</title>
        <authorList>
            <person name="Denoeud F."/>
            <person name="Carretero-Paulet L."/>
            <person name="Dereeper A."/>
            <person name="Droc G."/>
            <person name="Guyot R."/>
            <person name="Pietrella M."/>
            <person name="Zheng C."/>
            <person name="Alberti A."/>
            <person name="Anthony F."/>
            <person name="Aprea G."/>
            <person name="Aury J.M."/>
            <person name="Bento P."/>
            <person name="Bernard M."/>
            <person name="Bocs S."/>
            <person name="Campa C."/>
            <person name="Cenci A."/>
            <person name="Combes M.C."/>
            <person name="Crouzillat D."/>
            <person name="Da Silva C."/>
            <person name="Daddiego L."/>
            <person name="De Bellis F."/>
            <person name="Dussert S."/>
            <person name="Garsmeur O."/>
            <person name="Gayraud T."/>
            <person name="Guignon V."/>
            <person name="Jahn K."/>
            <person name="Jamilloux V."/>
            <person name="Joet T."/>
            <person name="Labadie K."/>
            <person name="Lan T."/>
            <person name="Leclercq J."/>
            <person name="Lepelley M."/>
            <person name="Leroy T."/>
            <person name="Li L.T."/>
            <person name="Librado P."/>
            <person name="Lopez L."/>
            <person name="Munoz A."/>
            <person name="Noel B."/>
            <person name="Pallavicini A."/>
            <person name="Perrotta G."/>
            <person name="Poncet V."/>
            <person name="Pot D."/>
            <person name="Priyono X."/>
            <person name="Rigoreau M."/>
            <person name="Rouard M."/>
            <person name="Rozas J."/>
            <person name="Tranchant-Dubreuil C."/>
            <person name="VanBuren R."/>
            <person name="Zhang Q."/>
            <person name="Andrade A.C."/>
            <person name="Argout X."/>
            <person name="Bertrand B."/>
            <person name="de Kochko A."/>
            <person name="Graziosi G."/>
            <person name="Henry R.J."/>
            <person name="Jayarama X."/>
            <person name="Ming R."/>
            <person name="Nagai C."/>
            <person name="Rounsley S."/>
            <person name="Sankoff D."/>
            <person name="Giuliano G."/>
            <person name="Albert V.A."/>
            <person name="Wincker P."/>
            <person name="Lashermes P."/>
        </authorList>
    </citation>
    <scope>NUCLEOTIDE SEQUENCE [LARGE SCALE GENOMIC DNA]</scope>
    <source>
        <strain evidence="3">cv. DH200-94</strain>
    </source>
</reference>
<dbReference type="PhylomeDB" id="A0A068VLT2"/>
<dbReference type="EMBL" id="HG744550">
    <property type="protein sequence ID" value="CDP21656.1"/>
    <property type="molecule type" value="Genomic_DNA"/>
</dbReference>
<dbReference type="PANTHER" id="PTHR36766">
    <property type="entry name" value="PLANT BROAD-SPECTRUM MILDEW RESISTANCE PROTEIN RPW8"/>
    <property type="match status" value="1"/>
</dbReference>
<name>A0A068VLT2_COFCA</name>
<accession>A0A068VLT2</accession>
<dbReference type="Gramene" id="CDP21656">
    <property type="protein sequence ID" value="CDP21656"/>
    <property type="gene ID" value="GSCOC_T00007719001"/>
</dbReference>
<dbReference type="AlphaFoldDB" id="A0A068VLT2"/>
<evidence type="ECO:0000256" key="1">
    <source>
        <dbReference type="ARBA" id="ARBA00022821"/>
    </source>
</evidence>
<protein>
    <submittedName>
        <fullName evidence="2">DH200=94 genomic scaffold, scaffold_5466</fullName>
    </submittedName>
</protein>
<dbReference type="PANTHER" id="PTHR36766:SF40">
    <property type="entry name" value="DISEASE RESISTANCE PROTEIN RGA3"/>
    <property type="match status" value="1"/>
</dbReference>
<dbReference type="GO" id="GO:0006952">
    <property type="term" value="P:defense response"/>
    <property type="evidence" value="ECO:0007669"/>
    <property type="project" value="UniProtKB-KW"/>
</dbReference>
<dbReference type="Proteomes" id="UP000295252">
    <property type="component" value="Unassembled WGS sequence"/>
</dbReference>